<gene>
    <name evidence="6" type="ORF">ATN84_16990</name>
</gene>
<dbReference type="InterPro" id="IPR036388">
    <property type="entry name" value="WH-like_DNA-bd_sf"/>
</dbReference>
<evidence type="ECO:0000259" key="4">
    <source>
        <dbReference type="PROSITE" id="PS51077"/>
    </source>
</evidence>
<dbReference type="Gene3D" id="3.30.450.40">
    <property type="match status" value="2"/>
</dbReference>
<keyword evidence="2" id="KW-0238">DNA-binding</keyword>
<accession>A0A135HR75</accession>
<protein>
    <recommendedName>
        <fullName evidence="8">IclR family transcriptional regulator</fullName>
    </recommendedName>
</protein>
<dbReference type="InterPro" id="IPR014757">
    <property type="entry name" value="Tscrpt_reg_IclR_C"/>
</dbReference>
<dbReference type="EMBL" id="LNTU01000037">
    <property type="protein sequence ID" value="KXF75682.1"/>
    <property type="molecule type" value="Genomic_DNA"/>
</dbReference>
<evidence type="ECO:0000256" key="3">
    <source>
        <dbReference type="ARBA" id="ARBA00023163"/>
    </source>
</evidence>
<dbReference type="Pfam" id="PF01614">
    <property type="entry name" value="IclR_C"/>
    <property type="match status" value="2"/>
</dbReference>
<reference evidence="6 7" key="1">
    <citation type="submission" date="2015-11" db="EMBL/GenBank/DDBJ databases">
        <title>Draft genome sequence of Paramesorhizobium deserti A-3-E, a strain highly resistant to diverse beta-lactam antibiotics.</title>
        <authorList>
            <person name="Lv R."/>
            <person name="Yang X."/>
            <person name="Fang N."/>
            <person name="Guo J."/>
            <person name="Luo X."/>
            <person name="Peng F."/>
            <person name="Yang R."/>
            <person name="Cui Y."/>
            <person name="Fang C."/>
            <person name="Song Y."/>
        </authorList>
    </citation>
    <scope>NUCLEOTIDE SEQUENCE [LARGE SCALE GENOMIC DNA]</scope>
    <source>
        <strain evidence="6 7">A-3-E</strain>
    </source>
</reference>
<evidence type="ECO:0008006" key="8">
    <source>
        <dbReference type="Google" id="ProtNLM"/>
    </source>
</evidence>
<dbReference type="GO" id="GO:0003677">
    <property type="term" value="F:DNA binding"/>
    <property type="evidence" value="ECO:0007669"/>
    <property type="project" value="UniProtKB-KW"/>
</dbReference>
<proteinExistence type="predicted"/>
<dbReference type="PROSITE" id="PS51077">
    <property type="entry name" value="HTH_ICLR"/>
    <property type="match status" value="1"/>
</dbReference>
<dbReference type="Pfam" id="PF09339">
    <property type="entry name" value="HTH_IclR"/>
    <property type="match status" value="1"/>
</dbReference>
<dbReference type="GO" id="GO:0045892">
    <property type="term" value="P:negative regulation of DNA-templated transcription"/>
    <property type="evidence" value="ECO:0007669"/>
    <property type="project" value="TreeGrafter"/>
</dbReference>
<dbReference type="RefSeq" id="WP_068883825.1">
    <property type="nucleotide sequence ID" value="NZ_LNTU01000037.1"/>
</dbReference>
<dbReference type="SUPFAM" id="SSF46785">
    <property type="entry name" value="Winged helix' DNA-binding domain"/>
    <property type="match status" value="1"/>
</dbReference>
<evidence type="ECO:0000313" key="6">
    <source>
        <dbReference type="EMBL" id="KXF75682.1"/>
    </source>
</evidence>
<keyword evidence="7" id="KW-1185">Reference proteome</keyword>
<dbReference type="PROSITE" id="PS51078">
    <property type="entry name" value="ICLR_ED"/>
    <property type="match status" value="1"/>
</dbReference>
<feature type="domain" description="HTH iclR-type" evidence="4">
    <location>
        <begin position="7"/>
        <end position="68"/>
    </location>
</feature>
<dbReference type="OrthoDB" id="6166718at2"/>
<dbReference type="PANTHER" id="PTHR30136:SF39">
    <property type="entry name" value="TRANSCRIPTIONAL REGULATORY PROTEIN"/>
    <property type="match status" value="1"/>
</dbReference>
<feature type="domain" description="IclR-ED" evidence="5">
    <location>
        <begin position="69"/>
        <end position="227"/>
    </location>
</feature>
<name>A0A135HR75_9HYPH</name>
<dbReference type="InterPro" id="IPR005471">
    <property type="entry name" value="Tscrpt_reg_IclR_N"/>
</dbReference>
<evidence type="ECO:0000256" key="2">
    <source>
        <dbReference type="ARBA" id="ARBA00023125"/>
    </source>
</evidence>
<dbReference type="STRING" id="1494590.ATN84_16990"/>
<organism evidence="6 7">
    <name type="scientific">Paramesorhizobium deserti</name>
    <dbReference type="NCBI Taxonomy" id="1494590"/>
    <lineage>
        <taxon>Bacteria</taxon>
        <taxon>Pseudomonadati</taxon>
        <taxon>Pseudomonadota</taxon>
        <taxon>Alphaproteobacteria</taxon>
        <taxon>Hyphomicrobiales</taxon>
        <taxon>Phyllobacteriaceae</taxon>
        <taxon>Paramesorhizobium</taxon>
    </lineage>
</organism>
<dbReference type="AlphaFoldDB" id="A0A135HR75"/>
<dbReference type="PANTHER" id="PTHR30136">
    <property type="entry name" value="HELIX-TURN-HELIX TRANSCRIPTIONAL REGULATOR, ICLR FAMILY"/>
    <property type="match status" value="1"/>
</dbReference>
<dbReference type="InterPro" id="IPR029016">
    <property type="entry name" value="GAF-like_dom_sf"/>
</dbReference>
<evidence type="ECO:0000256" key="1">
    <source>
        <dbReference type="ARBA" id="ARBA00023015"/>
    </source>
</evidence>
<dbReference type="InterPro" id="IPR036390">
    <property type="entry name" value="WH_DNA-bd_sf"/>
</dbReference>
<dbReference type="GO" id="GO:0003700">
    <property type="term" value="F:DNA-binding transcription factor activity"/>
    <property type="evidence" value="ECO:0007669"/>
    <property type="project" value="TreeGrafter"/>
</dbReference>
<keyword evidence="1" id="KW-0805">Transcription regulation</keyword>
<dbReference type="SMART" id="SM00346">
    <property type="entry name" value="HTH_ICLR"/>
    <property type="match status" value="1"/>
</dbReference>
<keyword evidence="3" id="KW-0804">Transcription</keyword>
<evidence type="ECO:0000259" key="5">
    <source>
        <dbReference type="PROSITE" id="PS51078"/>
    </source>
</evidence>
<dbReference type="SUPFAM" id="SSF55781">
    <property type="entry name" value="GAF domain-like"/>
    <property type="match status" value="1"/>
</dbReference>
<comment type="caution">
    <text evidence="6">The sequence shown here is derived from an EMBL/GenBank/DDBJ whole genome shotgun (WGS) entry which is preliminary data.</text>
</comment>
<dbReference type="Proteomes" id="UP000070107">
    <property type="component" value="Unassembled WGS sequence"/>
</dbReference>
<sequence length="227" mass="24567">MAEVKGVEAVERALQILDCFDPGSPELSLAGIAKKTGQYKSTILRLAVSLEKFGYLIRGENGRFRLGPTTWRLGSNYRQSFDLAGIVRPELKLLAEATNETASFYVREGMSRICLYRSEPTRAIRHSITEGASMPLDRGATGKVLLAFSADMEEGDPSIRSSGFAISRGERDPEVAAVSVPLRSATGRLVGAIAVSGLITRFNEDRCADLVAALVESQKRLTAQISA</sequence>
<dbReference type="InterPro" id="IPR050707">
    <property type="entry name" value="HTH_MetabolicPath_Reg"/>
</dbReference>
<evidence type="ECO:0000313" key="7">
    <source>
        <dbReference type="Proteomes" id="UP000070107"/>
    </source>
</evidence>
<dbReference type="Gene3D" id="1.10.10.10">
    <property type="entry name" value="Winged helix-like DNA-binding domain superfamily/Winged helix DNA-binding domain"/>
    <property type="match status" value="1"/>
</dbReference>